<dbReference type="Proteomes" id="UP001146468">
    <property type="component" value="Unassembled WGS sequence"/>
</dbReference>
<evidence type="ECO:0000313" key="3">
    <source>
        <dbReference type="Proteomes" id="UP001146468"/>
    </source>
</evidence>
<keyword evidence="1" id="KW-0472">Membrane</keyword>
<reference evidence="2" key="1">
    <citation type="submission" date="2022-02" db="EMBL/GenBank/DDBJ databases">
        <title>Corynebacterium sp. from urogenital microbiome.</title>
        <authorList>
            <person name="Cappelli E.A."/>
            <person name="Ribeiro T.G."/>
            <person name="Peixe L."/>
        </authorList>
    </citation>
    <scope>NUCLEOTIDE SEQUENCE</scope>
    <source>
        <strain evidence="2">C8Ua_172</strain>
    </source>
</reference>
<sequence length="433" mass="48735">MKTASFRLVSPLRVDCFFLPGVEFCETAANFQFWESVATASGATHLREKPTEGKLQYGSTASVDLPHDIALLKNTVTVPTDYVHAQFPHISVTHVQWQLCDFGVLLVETFLTVDIQEREAADVEQDVQAAAAYVTSHAITENYNDLKNTIMSVEGYENFVVFQGETPVENAWASRALILDRENAGAEEYHFAEAWLANNKERKGIVEKLERGEIHHSADWMNYIYVRETPENRAEMQEAWKALLRAQFFYSAMGRIDSQLTEILSWAMSRSEDISTTKLREQLRQEMDFAEALLLKKSEVGKFVNPSSRQETERILDVWDFDDVLADPVSTKLQICQARIDNIENERRRSASFFTDLILMVIGVTSILGTALAVVSLGRDASVDPNQTVYDLGAGDLTTWIATQPIDVILLISTIVSALMVIAFVFARKKSES</sequence>
<protein>
    <submittedName>
        <fullName evidence="2">Uncharacterized protein</fullName>
    </submittedName>
</protein>
<name>A0A9X3LWB8_9CORY</name>
<gene>
    <name evidence="2" type="ORF">L8U60_04550</name>
</gene>
<accession>A0A9X3LWB8</accession>
<comment type="caution">
    <text evidence="2">The sequence shown here is derived from an EMBL/GenBank/DDBJ whole genome shotgun (WGS) entry which is preliminary data.</text>
</comment>
<evidence type="ECO:0000256" key="1">
    <source>
        <dbReference type="SAM" id="Phobius"/>
    </source>
</evidence>
<dbReference type="RefSeq" id="WP_269965195.1">
    <property type="nucleotide sequence ID" value="NZ_JAKMUS010000005.1"/>
</dbReference>
<proteinExistence type="predicted"/>
<feature type="transmembrane region" description="Helical" evidence="1">
    <location>
        <begin position="357"/>
        <end position="377"/>
    </location>
</feature>
<dbReference type="EMBL" id="JAKMUS010000005">
    <property type="protein sequence ID" value="MCZ9293753.1"/>
    <property type="molecule type" value="Genomic_DNA"/>
</dbReference>
<evidence type="ECO:0000313" key="2">
    <source>
        <dbReference type="EMBL" id="MCZ9293753.1"/>
    </source>
</evidence>
<dbReference type="AlphaFoldDB" id="A0A9X3LWB8"/>
<feature type="transmembrane region" description="Helical" evidence="1">
    <location>
        <begin position="408"/>
        <end position="427"/>
    </location>
</feature>
<organism evidence="2 3">
    <name type="scientific">Corynebacterium meitnerae</name>
    <dbReference type="NCBI Taxonomy" id="2913498"/>
    <lineage>
        <taxon>Bacteria</taxon>
        <taxon>Bacillati</taxon>
        <taxon>Actinomycetota</taxon>
        <taxon>Actinomycetes</taxon>
        <taxon>Mycobacteriales</taxon>
        <taxon>Corynebacteriaceae</taxon>
        <taxon>Corynebacterium</taxon>
    </lineage>
</organism>
<keyword evidence="3" id="KW-1185">Reference proteome</keyword>
<keyword evidence="1" id="KW-0812">Transmembrane</keyword>
<keyword evidence="1" id="KW-1133">Transmembrane helix</keyword>